<dbReference type="GO" id="GO:0003700">
    <property type="term" value="F:DNA-binding transcription factor activity"/>
    <property type="evidence" value="ECO:0007669"/>
    <property type="project" value="InterPro"/>
</dbReference>
<organism evidence="5 6">
    <name type="scientific">Massilia eurypsychrophila</name>
    <dbReference type="NCBI Taxonomy" id="1485217"/>
    <lineage>
        <taxon>Bacteria</taxon>
        <taxon>Pseudomonadati</taxon>
        <taxon>Pseudomonadota</taxon>
        <taxon>Betaproteobacteria</taxon>
        <taxon>Burkholderiales</taxon>
        <taxon>Oxalobacteraceae</taxon>
        <taxon>Telluria group</taxon>
        <taxon>Massilia</taxon>
    </lineage>
</organism>
<reference evidence="5 6" key="1">
    <citation type="submission" date="2017-10" db="EMBL/GenBank/DDBJ databases">
        <title>Massilia psychrophilum sp. nov., a novel purple-pigmented bacterium isolated from Tianshan glacier, Xinjiang Municipality, China.</title>
        <authorList>
            <person name="Wang H."/>
        </authorList>
    </citation>
    <scope>NUCLEOTIDE SEQUENCE [LARGE SCALE GENOMIC DNA]</scope>
    <source>
        <strain evidence="5 6">JCM 30074</strain>
    </source>
</reference>
<name>A0A2G8TIA6_9BURK</name>
<dbReference type="InterPro" id="IPR050204">
    <property type="entry name" value="AraC_XylS_family_regulators"/>
</dbReference>
<proteinExistence type="predicted"/>
<dbReference type="Gene3D" id="1.10.10.60">
    <property type="entry name" value="Homeodomain-like"/>
    <property type="match status" value="1"/>
</dbReference>
<dbReference type="PROSITE" id="PS01124">
    <property type="entry name" value="HTH_ARAC_FAMILY_2"/>
    <property type="match status" value="1"/>
</dbReference>
<dbReference type="Proteomes" id="UP000230390">
    <property type="component" value="Unassembled WGS sequence"/>
</dbReference>
<dbReference type="InterPro" id="IPR009057">
    <property type="entry name" value="Homeodomain-like_sf"/>
</dbReference>
<dbReference type="PROSITE" id="PS00041">
    <property type="entry name" value="HTH_ARAC_FAMILY_1"/>
    <property type="match status" value="1"/>
</dbReference>
<protein>
    <submittedName>
        <fullName evidence="5">DNA-binding protein</fullName>
    </submittedName>
</protein>
<sequence length="328" mass="36286">METWLKGEVQNLYDKAPLFASSDPHETRAQTGHAFKEHELRWNGGKVDAALHRTDLGALSFFILRYGAAVHIEAGRLNGFMLFQVPLSGSAQIRVGGHSVAASPQTGALVSPTLPLQLDWSEGCEQLLLKIPRERVEETCRDLLGGELKNGSIEFAPEMPMDCAMGRAWQHHLGGLLANRGFATEPHARPMIRAQEQTLIHHLLLRQPSNYSERLWRQSPAAPQRKLRVAEEFIRAHLFEPLSLEQIAAASGASLRSLCEAFRVHYDCSPMGYVREKRLDAARGALQTAAPGAQVTDIALACGLSHLGRFAASYRARYGETPLQTLKR</sequence>
<dbReference type="InterPro" id="IPR018060">
    <property type="entry name" value="HTH_AraC"/>
</dbReference>
<evidence type="ECO:0000256" key="2">
    <source>
        <dbReference type="ARBA" id="ARBA00023125"/>
    </source>
</evidence>
<gene>
    <name evidence="5" type="ORF">CR105_06825</name>
</gene>
<dbReference type="Pfam" id="PF12833">
    <property type="entry name" value="HTH_18"/>
    <property type="match status" value="1"/>
</dbReference>
<dbReference type="EMBL" id="PDOC01000003">
    <property type="protein sequence ID" value="PIL45772.1"/>
    <property type="molecule type" value="Genomic_DNA"/>
</dbReference>
<evidence type="ECO:0000313" key="6">
    <source>
        <dbReference type="Proteomes" id="UP000230390"/>
    </source>
</evidence>
<comment type="caution">
    <text evidence="5">The sequence shown here is derived from an EMBL/GenBank/DDBJ whole genome shotgun (WGS) entry which is preliminary data.</text>
</comment>
<evidence type="ECO:0000256" key="1">
    <source>
        <dbReference type="ARBA" id="ARBA00023015"/>
    </source>
</evidence>
<keyword evidence="1" id="KW-0805">Transcription regulation</keyword>
<keyword evidence="2 5" id="KW-0238">DNA-binding</keyword>
<dbReference type="InterPro" id="IPR035418">
    <property type="entry name" value="AraC-bd_2"/>
</dbReference>
<keyword evidence="3" id="KW-0804">Transcription</keyword>
<dbReference type="GO" id="GO:0043565">
    <property type="term" value="F:sequence-specific DNA binding"/>
    <property type="evidence" value="ECO:0007669"/>
    <property type="project" value="InterPro"/>
</dbReference>
<dbReference type="SUPFAM" id="SSF46689">
    <property type="entry name" value="Homeodomain-like"/>
    <property type="match status" value="2"/>
</dbReference>
<dbReference type="OrthoDB" id="185346at2"/>
<keyword evidence="6" id="KW-1185">Reference proteome</keyword>
<evidence type="ECO:0000256" key="3">
    <source>
        <dbReference type="ARBA" id="ARBA00023163"/>
    </source>
</evidence>
<dbReference type="AlphaFoldDB" id="A0A2G8TIA6"/>
<dbReference type="PANTHER" id="PTHR46796">
    <property type="entry name" value="HTH-TYPE TRANSCRIPTIONAL ACTIVATOR RHAS-RELATED"/>
    <property type="match status" value="1"/>
</dbReference>
<dbReference type="SMART" id="SM00342">
    <property type="entry name" value="HTH_ARAC"/>
    <property type="match status" value="1"/>
</dbReference>
<dbReference type="InterPro" id="IPR018062">
    <property type="entry name" value="HTH_AraC-typ_CS"/>
</dbReference>
<evidence type="ECO:0000313" key="5">
    <source>
        <dbReference type="EMBL" id="PIL45772.1"/>
    </source>
</evidence>
<accession>A0A2G8TIA6</accession>
<feature type="domain" description="HTH araC/xylS-type" evidence="4">
    <location>
        <begin position="228"/>
        <end position="328"/>
    </location>
</feature>
<dbReference type="RefSeq" id="WP_099787683.1">
    <property type="nucleotide sequence ID" value="NZ_JBHLYV010000029.1"/>
</dbReference>
<dbReference type="Pfam" id="PF14525">
    <property type="entry name" value="AraC_binding_2"/>
    <property type="match status" value="1"/>
</dbReference>
<evidence type="ECO:0000259" key="4">
    <source>
        <dbReference type="PROSITE" id="PS01124"/>
    </source>
</evidence>